<sequence length="147" mass="17117">MNPFKTFFLLLMTFFVCGCDNKVDLGPKKVHWDRDMCERCKMVLSDRKFSAQVINPDNGKKYFFDDIGCVILWFKENSIGWKEKAVIWVNDAKTGEWIDARKAFYDVDNITPMAYGFGAHVKKEDIATDQEVVNFEEVTRRVIKIGK</sequence>
<dbReference type="Pfam" id="PF05573">
    <property type="entry name" value="NosL"/>
    <property type="match status" value="1"/>
</dbReference>
<protein>
    <submittedName>
        <fullName evidence="1">Nitrous oxide reductase accessory protein NosL</fullName>
    </submittedName>
</protein>
<dbReference type="PROSITE" id="PS51257">
    <property type="entry name" value="PROKAR_LIPOPROTEIN"/>
    <property type="match status" value="1"/>
</dbReference>
<reference evidence="2" key="1">
    <citation type="submission" date="2016-08" db="EMBL/GenBank/DDBJ databases">
        <title>Complete genome sequence of the organohalide-respiring Epsilonproteobacterium Sulfurospirillum halorespirans.</title>
        <authorList>
            <person name="Goris T."/>
            <person name="Zimmermann J."/>
            <person name="Schenz B."/>
            <person name="Lemos M."/>
            <person name="Hackermueller J."/>
            <person name="Diekert G."/>
        </authorList>
    </citation>
    <scope>NUCLEOTIDE SEQUENCE [LARGE SCALE GENOMIC DNA]</scope>
    <source>
        <strain>DSM 13726</strain>
        <strain evidence="2">PCE-M2</strain>
    </source>
</reference>
<evidence type="ECO:0000313" key="1">
    <source>
        <dbReference type="EMBL" id="AOO64146.1"/>
    </source>
</evidence>
<accession>A0A1D7TGN3</accession>
<dbReference type="STRING" id="1193502.SHALO_0349"/>
<dbReference type="KEGG" id="shal:SHALO_0349"/>
<dbReference type="SUPFAM" id="SSF160387">
    <property type="entry name" value="NosL/MerB-like"/>
    <property type="match status" value="1"/>
</dbReference>
<evidence type="ECO:0000313" key="2">
    <source>
        <dbReference type="Proteomes" id="UP000094609"/>
    </source>
</evidence>
<organism evidence="1 2">
    <name type="scientific">Sulfurospirillum halorespirans DSM 13726</name>
    <dbReference type="NCBI Taxonomy" id="1193502"/>
    <lineage>
        <taxon>Bacteria</taxon>
        <taxon>Pseudomonadati</taxon>
        <taxon>Campylobacterota</taxon>
        <taxon>Epsilonproteobacteria</taxon>
        <taxon>Campylobacterales</taxon>
        <taxon>Sulfurospirillaceae</taxon>
        <taxon>Sulfurospirillum</taxon>
    </lineage>
</organism>
<dbReference type="PANTHER" id="PTHR41247:SF1">
    <property type="entry name" value="HTH-TYPE TRANSCRIPTIONAL REPRESSOR YCNK"/>
    <property type="match status" value="1"/>
</dbReference>
<dbReference type="PATRIC" id="fig|1193502.14.peg.356"/>
<dbReference type="AlphaFoldDB" id="A0A1D7TGN3"/>
<dbReference type="InterPro" id="IPR008719">
    <property type="entry name" value="N2O_reductase_NosL"/>
</dbReference>
<dbReference type="EMBL" id="CP017111">
    <property type="protein sequence ID" value="AOO64146.1"/>
    <property type="molecule type" value="Genomic_DNA"/>
</dbReference>
<proteinExistence type="predicted"/>
<keyword evidence="2" id="KW-1185">Reference proteome</keyword>
<dbReference type="RefSeq" id="WP_069477110.1">
    <property type="nucleotide sequence ID" value="NZ_CP017111.1"/>
</dbReference>
<dbReference type="Proteomes" id="UP000094609">
    <property type="component" value="Chromosome"/>
</dbReference>
<name>A0A1D7TGN3_9BACT</name>
<dbReference type="PANTHER" id="PTHR41247">
    <property type="entry name" value="HTH-TYPE TRANSCRIPTIONAL REPRESSOR YCNK"/>
    <property type="match status" value="1"/>
</dbReference>
<gene>
    <name evidence="1" type="ORF">SHALO_0349</name>
</gene>